<dbReference type="EC" id="3.1.3.48" evidence="5"/>
<keyword evidence="2 5" id="KW-0378">Hydrolase</keyword>
<reference evidence="6 7" key="1">
    <citation type="submission" date="2016-07" db="EMBL/GenBank/DDBJ databases">
        <title>Bacillus oceanisediminis whole genome.</title>
        <authorList>
            <person name="Pal Y."/>
            <person name="Verma A."/>
            <person name="Mual P."/>
            <person name="Srinivasan K."/>
        </authorList>
    </citation>
    <scope>NUCLEOTIDE SEQUENCE [LARGE SCALE GENOMIC DNA]</scope>
    <source>
        <strain evidence="6 7">Bhandara28</strain>
    </source>
</reference>
<comment type="caution">
    <text evidence="6">The sequence shown here is derived from an EMBL/GenBank/DDBJ whole genome shotgun (WGS) entry which is preliminary data.</text>
</comment>
<keyword evidence="3 5" id="KW-0904">Protein phosphatase</keyword>
<evidence type="ECO:0000256" key="1">
    <source>
        <dbReference type="ARBA" id="ARBA00005750"/>
    </source>
</evidence>
<accession>A0ABX3CX69</accession>
<dbReference type="InterPro" id="IPR016195">
    <property type="entry name" value="Pol/histidinol_Pase-like"/>
</dbReference>
<comment type="catalytic activity">
    <reaction evidence="4 5">
        <text>O-phospho-L-tyrosyl-[protein] + H2O = L-tyrosyl-[protein] + phosphate</text>
        <dbReference type="Rhea" id="RHEA:10684"/>
        <dbReference type="Rhea" id="RHEA-COMP:10136"/>
        <dbReference type="Rhea" id="RHEA-COMP:20101"/>
        <dbReference type="ChEBI" id="CHEBI:15377"/>
        <dbReference type="ChEBI" id="CHEBI:43474"/>
        <dbReference type="ChEBI" id="CHEBI:46858"/>
        <dbReference type="ChEBI" id="CHEBI:61978"/>
        <dbReference type="EC" id="3.1.3.48"/>
    </reaction>
</comment>
<dbReference type="Pfam" id="PF19567">
    <property type="entry name" value="CpsB_CapC"/>
    <property type="match status" value="1"/>
</dbReference>
<dbReference type="RefSeq" id="WP_071156226.1">
    <property type="nucleotide sequence ID" value="NZ_CP062790.1"/>
</dbReference>
<dbReference type="PANTHER" id="PTHR39181">
    <property type="entry name" value="TYROSINE-PROTEIN PHOSPHATASE YWQE"/>
    <property type="match status" value="1"/>
</dbReference>
<comment type="similarity">
    <text evidence="1 5">Belongs to the metallo-dependent hydrolases superfamily. CpsB/CapC family.</text>
</comment>
<sequence>MIDMHCHILPGLDDGAGDMDEAIHMANNAVKEGISTIIATPHHKNGRYDNSKENVVGNVEMLNELLIAKGIPLEVLPGQECRIFGEFLEEYESGNIMSLACSHFVLIELPSGHVPRYTERLLYDMQMKGLTPVIAHPERNSELTERPELLYSLVKNGALSQITAASVCGYFGKNIRKFSQHLIESNLAHFIASDAHNTASRSFCMQEAFQLINAKYGVEMVCLLKENAELLVRGQNVIKEIPEKIQKKKFLGLF</sequence>
<organism evidence="6 7">
    <name type="scientific">Cytobacillus oceanisediminis</name>
    <dbReference type="NCBI Taxonomy" id="665099"/>
    <lineage>
        <taxon>Bacteria</taxon>
        <taxon>Bacillati</taxon>
        <taxon>Bacillota</taxon>
        <taxon>Bacilli</taxon>
        <taxon>Bacillales</taxon>
        <taxon>Bacillaceae</taxon>
        <taxon>Cytobacillus</taxon>
    </lineage>
</organism>
<dbReference type="Gene3D" id="3.20.20.140">
    <property type="entry name" value="Metal-dependent hydrolases"/>
    <property type="match status" value="1"/>
</dbReference>
<evidence type="ECO:0000313" key="7">
    <source>
        <dbReference type="Proteomes" id="UP000180194"/>
    </source>
</evidence>
<dbReference type="PIRSF" id="PIRSF016557">
    <property type="entry name" value="Caps_synth_CpsB"/>
    <property type="match status" value="1"/>
</dbReference>
<dbReference type="EMBL" id="MBRJ01000008">
    <property type="protein sequence ID" value="OHX49908.1"/>
    <property type="molecule type" value="Genomic_DNA"/>
</dbReference>
<dbReference type="InterPro" id="IPR016667">
    <property type="entry name" value="Caps_polysacc_synth_CpsB/CapC"/>
</dbReference>
<evidence type="ECO:0000256" key="5">
    <source>
        <dbReference type="PIRNR" id="PIRNR016557"/>
    </source>
</evidence>
<evidence type="ECO:0000313" key="6">
    <source>
        <dbReference type="EMBL" id="OHX49908.1"/>
    </source>
</evidence>
<proteinExistence type="inferred from homology"/>
<dbReference type="PANTHER" id="PTHR39181:SF1">
    <property type="entry name" value="TYROSINE-PROTEIN PHOSPHATASE YWQE"/>
    <property type="match status" value="1"/>
</dbReference>
<name>A0ABX3CX69_9BACI</name>
<evidence type="ECO:0000256" key="4">
    <source>
        <dbReference type="ARBA" id="ARBA00051722"/>
    </source>
</evidence>
<keyword evidence="7" id="KW-1185">Reference proteome</keyword>
<protein>
    <recommendedName>
        <fullName evidence="5">Tyrosine-protein phosphatase</fullName>
        <ecNumber evidence="5">3.1.3.48</ecNumber>
    </recommendedName>
</protein>
<evidence type="ECO:0000256" key="2">
    <source>
        <dbReference type="ARBA" id="ARBA00022801"/>
    </source>
</evidence>
<dbReference type="SUPFAM" id="SSF89550">
    <property type="entry name" value="PHP domain-like"/>
    <property type="match status" value="1"/>
</dbReference>
<dbReference type="Proteomes" id="UP000180194">
    <property type="component" value="Unassembled WGS sequence"/>
</dbReference>
<evidence type="ECO:0000256" key="3">
    <source>
        <dbReference type="ARBA" id="ARBA00022912"/>
    </source>
</evidence>
<gene>
    <name evidence="6" type="ORF">BBV17_10420</name>
</gene>